<evidence type="ECO:0000313" key="1">
    <source>
        <dbReference type="EMBL" id="OGE89580.1"/>
    </source>
</evidence>
<dbReference type="AlphaFoldDB" id="A0A1F5PIP8"/>
<dbReference type="InterPro" id="IPR008972">
    <property type="entry name" value="Cupredoxin"/>
</dbReference>
<dbReference type="Gene3D" id="2.60.40.420">
    <property type="entry name" value="Cupredoxins - blue copper proteins"/>
    <property type="match status" value="1"/>
</dbReference>
<gene>
    <name evidence="1" type="ORF">A2722_03355</name>
</gene>
<dbReference type="STRING" id="1817828.A2722_03355"/>
<evidence type="ECO:0008006" key="3">
    <source>
        <dbReference type="Google" id="ProtNLM"/>
    </source>
</evidence>
<reference evidence="1 2" key="1">
    <citation type="journal article" date="2016" name="Nat. Commun.">
        <title>Thousands of microbial genomes shed light on interconnected biogeochemical processes in an aquifer system.</title>
        <authorList>
            <person name="Anantharaman K."/>
            <person name="Brown C.T."/>
            <person name="Hug L.A."/>
            <person name="Sharon I."/>
            <person name="Castelle C.J."/>
            <person name="Probst A.J."/>
            <person name="Thomas B.C."/>
            <person name="Singh A."/>
            <person name="Wilkins M.J."/>
            <person name="Karaoz U."/>
            <person name="Brodie E.L."/>
            <person name="Williams K.H."/>
            <person name="Hubbard S.S."/>
            <person name="Banfield J.F."/>
        </authorList>
    </citation>
    <scope>NUCLEOTIDE SEQUENCE [LARGE SCALE GENOMIC DNA]</scope>
</reference>
<dbReference type="SUPFAM" id="SSF49503">
    <property type="entry name" value="Cupredoxins"/>
    <property type="match status" value="1"/>
</dbReference>
<sequence>MKTVQVNITASGFEPKDITINRGDSVKWVNQSEDEVWPASGVHPTHTSYPTTGGCIGSTFDACHGLKTGESFTFQFDIAGNWKYHDHLSASHFGSVTVQ</sequence>
<proteinExistence type="predicted"/>
<evidence type="ECO:0000313" key="2">
    <source>
        <dbReference type="Proteomes" id="UP000178377"/>
    </source>
</evidence>
<protein>
    <recommendedName>
        <fullName evidence="3">EfeO-type cupredoxin-like domain-containing protein</fullName>
    </recommendedName>
</protein>
<dbReference type="EMBL" id="MFEO01000019">
    <property type="protein sequence ID" value="OGE89580.1"/>
    <property type="molecule type" value="Genomic_DNA"/>
</dbReference>
<dbReference type="Proteomes" id="UP000178377">
    <property type="component" value="Unassembled WGS sequence"/>
</dbReference>
<name>A0A1F5PIP8_9BACT</name>
<organism evidence="1 2">
    <name type="scientific">Candidatus Doudnabacteria bacterium RIFCSPHIGHO2_01_FULL_50_11</name>
    <dbReference type="NCBI Taxonomy" id="1817828"/>
    <lineage>
        <taxon>Bacteria</taxon>
        <taxon>Candidatus Doudnaibacteriota</taxon>
    </lineage>
</organism>
<comment type="caution">
    <text evidence="1">The sequence shown here is derived from an EMBL/GenBank/DDBJ whole genome shotgun (WGS) entry which is preliminary data.</text>
</comment>
<accession>A0A1F5PIP8</accession>